<accession>A0A1Z5JY47</accession>
<keyword evidence="3" id="KW-1185">Reference proteome</keyword>
<sequence length="104" mass="11755">MSSVNKLVQFSPAIRKGIAQVKRDVLGHVPQIQERTGYQFAKKQLTGVYLNQYYTDPIAKSARQAIPGFMTELEERQQAKLVQRRRQGKGPPKKGSGARSKKKK</sequence>
<gene>
    <name evidence="2" type="ORF">FisN_8Hh172</name>
</gene>
<dbReference type="OrthoDB" id="44150at2759"/>
<dbReference type="InterPro" id="IPR013219">
    <property type="entry name" value="Ribosomal_mS33"/>
</dbReference>
<dbReference type="Pfam" id="PF08293">
    <property type="entry name" value="MRP-S33"/>
    <property type="match status" value="1"/>
</dbReference>
<feature type="region of interest" description="Disordered" evidence="1">
    <location>
        <begin position="77"/>
        <end position="104"/>
    </location>
</feature>
<dbReference type="InParanoid" id="A0A1Z5JY47"/>
<dbReference type="AlphaFoldDB" id="A0A1Z5JY47"/>
<proteinExistence type="predicted"/>
<reference evidence="2 3" key="1">
    <citation type="journal article" date="2015" name="Plant Cell">
        <title>Oil accumulation by the oleaginous diatom Fistulifera solaris as revealed by the genome and transcriptome.</title>
        <authorList>
            <person name="Tanaka T."/>
            <person name="Maeda Y."/>
            <person name="Veluchamy A."/>
            <person name="Tanaka M."/>
            <person name="Abida H."/>
            <person name="Marechal E."/>
            <person name="Bowler C."/>
            <person name="Muto M."/>
            <person name="Sunaga Y."/>
            <person name="Tanaka M."/>
            <person name="Yoshino T."/>
            <person name="Taniguchi T."/>
            <person name="Fukuda Y."/>
            <person name="Nemoto M."/>
            <person name="Matsumoto M."/>
            <person name="Wong P.S."/>
            <person name="Aburatani S."/>
            <person name="Fujibuchi W."/>
        </authorList>
    </citation>
    <scope>NUCLEOTIDE SEQUENCE [LARGE SCALE GENOMIC DNA]</scope>
    <source>
        <strain evidence="2 3">JPCC DA0580</strain>
    </source>
</reference>
<feature type="compositionally biased region" description="Basic residues" evidence="1">
    <location>
        <begin position="82"/>
        <end position="92"/>
    </location>
</feature>
<dbReference type="Proteomes" id="UP000198406">
    <property type="component" value="Unassembled WGS sequence"/>
</dbReference>
<evidence type="ECO:0008006" key="4">
    <source>
        <dbReference type="Google" id="ProtNLM"/>
    </source>
</evidence>
<evidence type="ECO:0000313" key="2">
    <source>
        <dbReference type="EMBL" id="GAX18953.1"/>
    </source>
</evidence>
<dbReference type="EMBL" id="BDSP01000133">
    <property type="protein sequence ID" value="GAX18953.1"/>
    <property type="molecule type" value="Genomic_DNA"/>
</dbReference>
<organism evidence="2 3">
    <name type="scientific">Fistulifera solaris</name>
    <name type="common">Oleaginous diatom</name>
    <dbReference type="NCBI Taxonomy" id="1519565"/>
    <lineage>
        <taxon>Eukaryota</taxon>
        <taxon>Sar</taxon>
        <taxon>Stramenopiles</taxon>
        <taxon>Ochrophyta</taxon>
        <taxon>Bacillariophyta</taxon>
        <taxon>Bacillariophyceae</taxon>
        <taxon>Bacillariophycidae</taxon>
        <taxon>Naviculales</taxon>
        <taxon>Naviculaceae</taxon>
        <taxon>Fistulifera</taxon>
    </lineage>
</organism>
<evidence type="ECO:0000313" key="3">
    <source>
        <dbReference type="Proteomes" id="UP000198406"/>
    </source>
</evidence>
<evidence type="ECO:0000256" key="1">
    <source>
        <dbReference type="SAM" id="MobiDB-lite"/>
    </source>
</evidence>
<protein>
    <recommendedName>
        <fullName evidence="4">Mitochondral 37S ribosomal protein S27</fullName>
    </recommendedName>
</protein>
<comment type="caution">
    <text evidence="2">The sequence shown here is derived from an EMBL/GenBank/DDBJ whole genome shotgun (WGS) entry which is preliminary data.</text>
</comment>
<name>A0A1Z5JY47_FISSO</name>